<evidence type="ECO:0000313" key="1">
    <source>
        <dbReference type="EMBL" id="MDR7354072.1"/>
    </source>
</evidence>
<accession>A0ABU2B624</accession>
<comment type="caution">
    <text evidence="1">The sequence shown here is derived from an EMBL/GenBank/DDBJ whole genome shotgun (WGS) entry which is preliminary data.</text>
</comment>
<protein>
    <recommendedName>
        <fullName evidence="3">Knr4/Smi1-like domain-containing protein</fullName>
    </recommendedName>
</protein>
<proteinExistence type="predicted"/>
<reference evidence="1 2" key="1">
    <citation type="submission" date="2023-07" db="EMBL/GenBank/DDBJ databases">
        <title>Sequencing the genomes of 1000 actinobacteria strains.</title>
        <authorList>
            <person name="Klenk H.-P."/>
        </authorList>
    </citation>
    <scope>NUCLEOTIDE SEQUENCE [LARGE SCALE GENOMIC DNA]</scope>
    <source>
        <strain evidence="1 2">DSM 44508</strain>
    </source>
</reference>
<dbReference type="EMBL" id="JAVDYF010000001">
    <property type="protein sequence ID" value="MDR7354072.1"/>
    <property type="molecule type" value="Genomic_DNA"/>
</dbReference>
<sequence>MEKQLLQRFVEWAKHSDLNEPVRITEPRELAPQPPLFQEITGEVAEFYSAVTFSSNLYPGLGQFFVFVPLESSRALAEGWALVKNPETAEYELDPDWDRGECVFFGHEAGDGAAFVHCDTGIVYGMLTGSSEKMPLAPSLSVFLHALFDVADIQKEIMICNDDEYEDEIGPKKVYLRRAIAHARPLVGEKYWPGFSEYLCLEIYE</sequence>
<gene>
    <name evidence="1" type="ORF">J2S37_000610</name>
</gene>
<evidence type="ECO:0008006" key="3">
    <source>
        <dbReference type="Google" id="ProtNLM"/>
    </source>
</evidence>
<organism evidence="1 2">
    <name type="scientific">Corynebacterium felinum</name>
    <dbReference type="NCBI Taxonomy" id="131318"/>
    <lineage>
        <taxon>Bacteria</taxon>
        <taxon>Bacillati</taxon>
        <taxon>Actinomycetota</taxon>
        <taxon>Actinomycetes</taxon>
        <taxon>Mycobacteriales</taxon>
        <taxon>Corynebacteriaceae</taxon>
        <taxon>Corynebacterium</taxon>
    </lineage>
</organism>
<name>A0ABU2B624_9CORY</name>
<keyword evidence="2" id="KW-1185">Reference proteome</keyword>
<dbReference type="Proteomes" id="UP001183619">
    <property type="component" value="Unassembled WGS sequence"/>
</dbReference>
<dbReference type="RefSeq" id="WP_277104478.1">
    <property type="nucleotide sequence ID" value="NZ_BAAAJS010000077.1"/>
</dbReference>
<evidence type="ECO:0000313" key="2">
    <source>
        <dbReference type="Proteomes" id="UP001183619"/>
    </source>
</evidence>